<accession>A0ABD2W464</accession>
<dbReference type="EMBL" id="JBJJXI010000136">
    <property type="protein sequence ID" value="KAL3387556.1"/>
    <property type="molecule type" value="Genomic_DNA"/>
</dbReference>
<dbReference type="Proteomes" id="UP001627154">
    <property type="component" value="Unassembled WGS sequence"/>
</dbReference>
<protein>
    <submittedName>
        <fullName evidence="1">Uncharacterized protein</fullName>
    </submittedName>
</protein>
<keyword evidence="2" id="KW-1185">Reference proteome</keyword>
<organism evidence="1 2">
    <name type="scientific">Trichogramma kaykai</name>
    <dbReference type="NCBI Taxonomy" id="54128"/>
    <lineage>
        <taxon>Eukaryota</taxon>
        <taxon>Metazoa</taxon>
        <taxon>Ecdysozoa</taxon>
        <taxon>Arthropoda</taxon>
        <taxon>Hexapoda</taxon>
        <taxon>Insecta</taxon>
        <taxon>Pterygota</taxon>
        <taxon>Neoptera</taxon>
        <taxon>Endopterygota</taxon>
        <taxon>Hymenoptera</taxon>
        <taxon>Apocrita</taxon>
        <taxon>Proctotrupomorpha</taxon>
        <taxon>Chalcidoidea</taxon>
        <taxon>Trichogrammatidae</taxon>
        <taxon>Trichogramma</taxon>
    </lineage>
</organism>
<sequence>MSAWGKIENHSNVSFEEITSEQLAHSLQEKEIKKHNDLVLKNTAQPELAEPDIIDPMIENDEAIAHTLQAEINQDHDLRLKREEEIFNRNSKVQISYDNFRMGIGNPIESVIDDDEKEKDIDRFVAIEKVAASIPACGYKKVGQGEDAHIITKHDPLINSQINACRVLEFRSAIETGDTGKSDIRMDNKVFNVLRKHDHDVCSREKAKAHLQKPQSKSKSIV</sequence>
<comment type="caution">
    <text evidence="1">The sequence shown here is derived from an EMBL/GenBank/DDBJ whole genome shotgun (WGS) entry which is preliminary data.</text>
</comment>
<evidence type="ECO:0000313" key="2">
    <source>
        <dbReference type="Proteomes" id="UP001627154"/>
    </source>
</evidence>
<proteinExistence type="predicted"/>
<evidence type="ECO:0000313" key="1">
    <source>
        <dbReference type="EMBL" id="KAL3387556.1"/>
    </source>
</evidence>
<dbReference type="AlphaFoldDB" id="A0ABD2W464"/>
<gene>
    <name evidence="1" type="ORF">TKK_016700</name>
</gene>
<reference evidence="1 2" key="1">
    <citation type="journal article" date="2024" name="bioRxiv">
        <title>A reference genome for Trichogramma kaykai: A tiny desert-dwelling parasitoid wasp with competing sex-ratio distorters.</title>
        <authorList>
            <person name="Culotta J."/>
            <person name="Lindsey A.R."/>
        </authorList>
    </citation>
    <scope>NUCLEOTIDE SEQUENCE [LARGE SCALE GENOMIC DNA]</scope>
    <source>
        <strain evidence="1 2">KSX58</strain>
    </source>
</reference>
<name>A0ABD2W464_9HYME</name>